<protein>
    <submittedName>
        <fullName evidence="1">Uncharacterized protein</fullName>
    </submittedName>
</protein>
<dbReference type="EMBL" id="FUIG01000013">
    <property type="protein sequence ID" value="SJM29318.1"/>
    <property type="molecule type" value="Genomic_DNA"/>
</dbReference>
<proteinExistence type="predicted"/>
<sequence length="63" mass="6814">MGRITEDRMATGRCLCGGVRYKIAGELTQPIALSLLNVRAPAATLPSWRAASRRTSGFRPLTP</sequence>
<keyword evidence="2" id="KW-1185">Reference proteome</keyword>
<gene>
    <name evidence="1" type="ORF">BQ8482_111248</name>
</gene>
<name>A0A2P9ADV1_9HYPH</name>
<accession>A0A2P9ADV1</accession>
<evidence type="ECO:0000313" key="2">
    <source>
        <dbReference type="Proteomes" id="UP000245698"/>
    </source>
</evidence>
<evidence type="ECO:0000313" key="1">
    <source>
        <dbReference type="EMBL" id="SJM29318.1"/>
    </source>
</evidence>
<dbReference type="Proteomes" id="UP000245698">
    <property type="component" value="Unassembled WGS sequence"/>
</dbReference>
<organism evidence="1 2">
    <name type="scientific">Mesorhizobium delmotii</name>
    <dbReference type="NCBI Taxonomy" id="1631247"/>
    <lineage>
        <taxon>Bacteria</taxon>
        <taxon>Pseudomonadati</taxon>
        <taxon>Pseudomonadota</taxon>
        <taxon>Alphaproteobacteria</taxon>
        <taxon>Hyphomicrobiales</taxon>
        <taxon>Phyllobacteriaceae</taxon>
        <taxon>Mesorhizobium</taxon>
    </lineage>
</organism>
<dbReference type="AlphaFoldDB" id="A0A2P9ADV1"/>
<reference evidence="2" key="1">
    <citation type="submission" date="2016-12" db="EMBL/GenBank/DDBJ databases">
        <authorList>
            <person name="Brunel B."/>
        </authorList>
    </citation>
    <scope>NUCLEOTIDE SEQUENCE [LARGE SCALE GENOMIC DNA]</scope>
</reference>